<sequence>MRHNCGIQEANNIDMQRRKYHLNHFHGRHSESEVNFTLNAFGISLLQLIITFGGTCLFIEIPVVTKWIETNQLVLWVSSGIYLVLQLIWGFVPRLSRAYPYNILYLLLMTVLLITGVIAFPFTLLKVLIEIKMILGNGKYRYNPIDYVYTAGVIYNSWWSLFVTILWISTKIGLKIENKKEKKCNFN</sequence>
<name>A0A4Z2D977_SCHJA</name>
<comment type="caution">
    <text evidence="2">The sequence shown here is derived from an EMBL/GenBank/DDBJ whole genome shotgun (WGS) entry which is preliminary data.</text>
</comment>
<feature type="transmembrane region" description="Helical" evidence="1">
    <location>
        <begin position="104"/>
        <end position="129"/>
    </location>
</feature>
<keyword evidence="1" id="KW-0812">Transmembrane</keyword>
<evidence type="ECO:0000313" key="2">
    <source>
        <dbReference type="EMBL" id="TNN12720.1"/>
    </source>
</evidence>
<organism evidence="2 3">
    <name type="scientific">Schistosoma japonicum</name>
    <name type="common">Blood fluke</name>
    <dbReference type="NCBI Taxonomy" id="6182"/>
    <lineage>
        <taxon>Eukaryota</taxon>
        <taxon>Metazoa</taxon>
        <taxon>Spiralia</taxon>
        <taxon>Lophotrochozoa</taxon>
        <taxon>Platyhelminthes</taxon>
        <taxon>Trematoda</taxon>
        <taxon>Digenea</taxon>
        <taxon>Strigeidida</taxon>
        <taxon>Schistosomatoidea</taxon>
        <taxon>Schistosomatidae</taxon>
        <taxon>Schistosoma</taxon>
    </lineage>
</organism>
<accession>A0A4Z2D977</accession>
<dbReference type="OrthoDB" id="6241425at2759"/>
<evidence type="ECO:0000256" key="1">
    <source>
        <dbReference type="SAM" id="Phobius"/>
    </source>
</evidence>
<protein>
    <submittedName>
        <fullName evidence="2">Uncharacterized protein</fullName>
    </submittedName>
</protein>
<feature type="transmembrane region" description="Helical" evidence="1">
    <location>
        <begin position="73"/>
        <end position="92"/>
    </location>
</feature>
<dbReference type="Proteomes" id="UP000311919">
    <property type="component" value="Unassembled WGS sequence"/>
</dbReference>
<gene>
    <name evidence="2" type="ORF">EWB00_003534</name>
</gene>
<keyword evidence="1" id="KW-0472">Membrane</keyword>
<keyword evidence="3" id="KW-1185">Reference proteome</keyword>
<feature type="transmembrane region" description="Helical" evidence="1">
    <location>
        <begin position="149"/>
        <end position="170"/>
    </location>
</feature>
<dbReference type="EMBL" id="SKCS01000215">
    <property type="protein sequence ID" value="TNN12720.1"/>
    <property type="molecule type" value="Genomic_DNA"/>
</dbReference>
<proteinExistence type="predicted"/>
<feature type="transmembrane region" description="Helical" evidence="1">
    <location>
        <begin position="38"/>
        <end position="61"/>
    </location>
</feature>
<dbReference type="AlphaFoldDB" id="A0A4Z2D977"/>
<keyword evidence="1" id="KW-1133">Transmembrane helix</keyword>
<evidence type="ECO:0000313" key="3">
    <source>
        <dbReference type="Proteomes" id="UP000311919"/>
    </source>
</evidence>
<reference evidence="2 3" key="1">
    <citation type="submission" date="2019-03" db="EMBL/GenBank/DDBJ databases">
        <title>An improved genome assembly of the fluke Schistosoma japonicum.</title>
        <authorList>
            <person name="Hu W."/>
            <person name="Luo F."/>
            <person name="Yin M."/>
            <person name="Mo X."/>
            <person name="Sun C."/>
            <person name="Wu Q."/>
            <person name="Zhu B."/>
            <person name="Xiang M."/>
            <person name="Wang J."/>
            <person name="Wang Y."/>
            <person name="Zhang T."/>
            <person name="Xu B."/>
            <person name="Zheng H."/>
            <person name="Feng Z."/>
        </authorList>
    </citation>
    <scope>NUCLEOTIDE SEQUENCE [LARGE SCALE GENOMIC DNA]</scope>
    <source>
        <strain evidence="2">HuSjv2</strain>
        <tissue evidence="2">Worms</tissue>
    </source>
</reference>